<name>A0A976N0D1_9VIRU</name>
<reference evidence="1" key="1">
    <citation type="submission" date="2022-02" db="EMBL/GenBank/DDBJ databases">
        <title>Towards deciphering the DNA virus diversity associated with rodent species in the families Cricetidae and Heteromyidae.</title>
        <authorList>
            <person name="Lund M."/>
            <person name="Larsen B.B."/>
            <person name="Gryseels S."/>
            <person name="Kraberger S."/>
            <person name="Rowsey D.M."/>
            <person name="Steger L."/>
            <person name="Yule K.M."/>
            <person name="Upham N.S."/>
            <person name="Worobey M."/>
            <person name="Van Doorslaer K."/>
            <person name="Varsani A."/>
        </authorList>
    </citation>
    <scope>NUCLEOTIDE SEQUENCE</scope>
    <source>
        <strain evidence="1">UA08Rod_6125</strain>
    </source>
</reference>
<sequence length="54" mass="6944">MDYFERHNMIRKLKKQYLKEKSKEKEWFNKSIETSKKIEKLEKEQYYENKNLRN</sequence>
<proteinExistence type="predicted"/>
<evidence type="ECO:0000313" key="1">
    <source>
        <dbReference type="EMBL" id="UPW40909.1"/>
    </source>
</evidence>
<accession>A0A976N0D1</accession>
<organism evidence="1">
    <name type="scientific">Sigmofec virus UA08Rod_6125</name>
    <dbReference type="NCBI Taxonomy" id="2929454"/>
    <lineage>
        <taxon>Viruses</taxon>
        <taxon>Monodnaviria</taxon>
        <taxon>Sangervirae</taxon>
        <taxon>Phixviricota</taxon>
        <taxon>Malgrandaviricetes</taxon>
        <taxon>Petitvirales</taxon>
        <taxon>Microviridae</taxon>
    </lineage>
</organism>
<protein>
    <submittedName>
        <fullName evidence="1">Uncharacterized protein</fullName>
    </submittedName>
</protein>
<dbReference type="EMBL" id="OM869517">
    <property type="protein sequence ID" value="UPW40909.1"/>
    <property type="molecule type" value="Genomic_DNA"/>
</dbReference>